<sequence>MNIYFSLYTQTIIFEFIHPHPHNNSVLPNHSVKQTSKHDSEFVFEYKSYLKMIVIQPNLWPLLLTVDV</sequence>
<evidence type="ECO:0000313" key="1">
    <source>
        <dbReference type="EMBL" id="KAH9502089.1"/>
    </source>
</evidence>
<dbReference type="AlphaFoldDB" id="A0A922HQY3"/>
<name>A0A922HQY3_DERFA</name>
<accession>A0A922HQY3</accession>
<organism evidence="1 2">
    <name type="scientific">Dermatophagoides farinae</name>
    <name type="common">American house dust mite</name>
    <dbReference type="NCBI Taxonomy" id="6954"/>
    <lineage>
        <taxon>Eukaryota</taxon>
        <taxon>Metazoa</taxon>
        <taxon>Ecdysozoa</taxon>
        <taxon>Arthropoda</taxon>
        <taxon>Chelicerata</taxon>
        <taxon>Arachnida</taxon>
        <taxon>Acari</taxon>
        <taxon>Acariformes</taxon>
        <taxon>Sarcoptiformes</taxon>
        <taxon>Astigmata</taxon>
        <taxon>Psoroptidia</taxon>
        <taxon>Analgoidea</taxon>
        <taxon>Pyroglyphidae</taxon>
        <taxon>Dermatophagoidinae</taxon>
        <taxon>Dermatophagoides</taxon>
    </lineage>
</organism>
<dbReference type="Proteomes" id="UP000790347">
    <property type="component" value="Unassembled WGS sequence"/>
</dbReference>
<keyword evidence="2" id="KW-1185">Reference proteome</keyword>
<evidence type="ECO:0000313" key="2">
    <source>
        <dbReference type="Proteomes" id="UP000790347"/>
    </source>
</evidence>
<reference evidence="1" key="2">
    <citation type="journal article" date="2022" name="Res Sq">
        <title>Comparative Genomics Reveals Insights into the Divergent Evolution of Astigmatic Mites and Household Pest Adaptations.</title>
        <authorList>
            <person name="Xiong Q."/>
            <person name="Wan A.T.-Y."/>
            <person name="Liu X.-Y."/>
            <person name="Fung C.S.-H."/>
            <person name="Xiao X."/>
            <person name="Malainual N."/>
            <person name="Hou J."/>
            <person name="Wang L."/>
            <person name="Wang M."/>
            <person name="Yang K."/>
            <person name="Cui Y."/>
            <person name="Leung E."/>
            <person name="Nong W."/>
            <person name="Shin S.-K."/>
            <person name="Au S."/>
            <person name="Jeong K.Y."/>
            <person name="Chew F.T."/>
            <person name="Hui J."/>
            <person name="Leung T.F."/>
            <person name="Tungtrongchitr A."/>
            <person name="Zhong N."/>
            <person name="Liu Z."/>
            <person name="Tsui S."/>
        </authorList>
    </citation>
    <scope>NUCLEOTIDE SEQUENCE</scope>
    <source>
        <strain evidence="1">Derf</strain>
        <tissue evidence="1">Whole organism</tissue>
    </source>
</reference>
<gene>
    <name evidence="1" type="ORF">DERF_012886</name>
</gene>
<protein>
    <submittedName>
        <fullName evidence="1">Uncharacterized protein</fullName>
    </submittedName>
</protein>
<comment type="caution">
    <text evidence="1">The sequence shown here is derived from an EMBL/GenBank/DDBJ whole genome shotgun (WGS) entry which is preliminary data.</text>
</comment>
<dbReference type="EMBL" id="ASGP02000006">
    <property type="protein sequence ID" value="KAH9502089.1"/>
    <property type="molecule type" value="Genomic_DNA"/>
</dbReference>
<reference evidence="1" key="1">
    <citation type="submission" date="2013-05" db="EMBL/GenBank/DDBJ databases">
        <authorList>
            <person name="Yim A.K.Y."/>
            <person name="Chan T.F."/>
            <person name="Ji K.M."/>
            <person name="Liu X.Y."/>
            <person name="Zhou J.W."/>
            <person name="Li R.Q."/>
            <person name="Yang K.Y."/>
            <person name="Li J."/>
            <person name="Li M."/>
            <person name="Law P.T.W."/>
            <person name="Wu Y.L."/>
            <person name="Cai Z.L."/>
            <person name="Qin H."/>
            <person name="Bao Y."/>
            <person name="Leung R.K.K."/>
            <person name="Ng P.K.S."/>
            <person name="Zou J."/>
            <person name="Zhong X.J."/>
            <person name="Ran P.X."/>
            <person name="Zhong N.S."/>
            <person name="Liu Z.G."/>
            <person name="Tsui S.K.W."/>
        </authorList>
    </citation>
    <scope>NUCLEOTIDE SEQUENCE</scope>
    <source>
        <strain evidence="1">Derf</strain>
        <tissue evidence="1">Whole organism</tissue>
    </source>
</reference>
<proteinExistence type="predicted"/>